<feature type="signal peptide" evidence="1">
    <location>
        <begin position="1"/>
        <end position="19"/>
    </location>
</feature>
<dbReference type="OrthoDB" id="7023813at2"/>
<reference evidence="2 4" key="1">
    <citation type="submission" date="2016-05" db="EMBL/GenBank/DDBJ databases">
        <title>Genome Sequence of Pseudomonas citronellolis Strain SJTE-3, an Estrogens and Persistent Organic Pollutants degradation strain.</title>
        <authorList>
            <person name="Liang R."/>
        </authorList>
    </citation>
    <scope>NUCLEOTIDE SEQUENCE [LARGE SCALE GENOMIC DNA]</scope>
    <source>
        <strain evidence="2 4">SJTE-3</strain>
    </source>
</reference>
<keyword evidence="5" id="KW-1185">Reference proteome</keyword>
<reference evidence="3 5" key="2">
    <citation type="submission" date="2016-10" db="EMBL/GenBank/DDBJ databases">
        <authorList>
            <person name="Varghese N."/>
            <person name="Submissions S."/>
        </authorList>
    </citation>
    <scope>NUCLEOTIDE SEQUENCE [LARGE SCALE GENOMIC DNA]</scope>
    <source>
        <strain evidence="3 5">LMG 18378</strain>
    </source>
</reference>
<dbReference type="EMBL" id="FOLS01000012">
    <property type="protein sequence ID" value="SFC89236.1"/>
    <property type="molecule type" value="Genomic_DNA"/>
</dbReference>
<accession>A0A1A9K517</accession>
<dbReference type="AlphaFoldDB" id="A0A1A9K517"/>
<evidence type="ECO:0000313" key="2">
    <source>
        <dbReference type="EMBL" id="ANI12548.1"/>
    </source>
</evidence>
<organism evidence="2 4">
    <name type="scientific">Pseudomonas citronellolis</name>
    <dbReference type="NCBI Taxonomy" id="53408"/>
    <lineage>
        <taxon>Bacteria</taxon>
        <taxon>Pseudomonadati</taxon>
        <taxon>Pseudomonadota</taxon>
        <taxon>Gammaproteobacteria</taxon>
        <taxon>Pseudomonadales</taxon>
        <taxon>Pseudomonadaceae</taxon>
        <taxon>Pseudomonas</taxon>
    </lineage>
</organism>
<evidence type="ECO:0000313" key="4">
    <source>
        <dbReference type="Proteomes" id="UP000077748"/>
    </source>
</evidence>
<feature type="chain" id="PRO_5011886512" description="Glutamine synthetase" evidence="1">
    <location>
        <begin position="20"/>
        <end position="135"/>
    </location>
</feature>
<evidence type="ECO:0000256" key="1">
    <source>
        <dbReference type="SAM" id="SignalP"/>
    </source>
</evidence>
<proteinExistence type="predicted"/>
<gene>
    <name evidence="2" type="ORF">A9C11_00525</name>
    <name evidence="3" type="ORF">SAMN05216577_11230</name>
</gene>
<dbReference type="EMBL" id="CP015878">
    <property type="protein sequence ID" value="ANI12548.1"/>
    <property type="molecule type" value="Genomic_DNA"/>
</dbReference>
<protein>
    <recommendedName>
        <fullName evidence="6">Glutamine synthetase</fullName>
    </recommendedName>
</protein>
<evidence type="ECO:0000313" key="3">
    <source>
        <dbReference type="EMBL" id="SFC89236.1"/>
    </source>
</evidence>
<evidence type="ECO:0008006" key="6">
    <source>
        <dbReference type="Google" id="ProtNLM"/>
    </source>
</evidence>
<sequence>MKAAALTLCLLLLAPLARAAGEPPLAFPGLPPAACAWLANVLACMDRDGSHYSVATQGHDTYLRGFDAASGQRWAQTGTRYGRLTFFSGVSSDGQVWLGTSRGIGWTHISRFSSSSGGQAKLTCGRVSGCSQQVR</sequence>
<keyword evidence="1" id="KW-0732">Signal</keyword>
<dbReference type="Proteomes" id="UP000183385">
    <property type="component" value="Unassembled WGS sequence"/>
</dbReference>
<dbReference type="RefSeq" id="WP_009614620.1">
    <property type="nucleotide sequence ID" value="NZ_BDGS01000001.1"/>
</dbReference>
<dbReference type="Proteomes" id="UP000077748">
    <property type="component" value="Chromosome"/>
</dbReference>
<evidence type="ECO:0000313" key="5">
    <source>
        <dbReference type="Proteomes" id="UP000183385"/>
    </source>
</evidence>
<name>A0A1A9K517_9PSED</name>